<dbReference type="PANTHER" id="PTHR33841:SF1">
    <property type="entry name" value="DNA METHYLTRANSFERASE A"/>
    <property type="match status" value="1"/>
</dbReference>
<feature type="domain" description="MmeI-like C-terminal" evidence="8">
    <location>
        <begin position="846"/>
        <end position="933"/>
    </location>
</feature>
<proteinExistence type="predicted"/>
<organism evidence="10 11">
    <name type="scientific">Entomospira culicis</name>
    <dbReference type="NCBI Taxonomy" id="2719989"/>
    <lineage>
        <taxon>Bacteria</taxon>
        <taxon>Pseudomonadati</taxon>
        <taxon>Spirochaetota</taxon>
        <taxon>Spirochaetia</taxon>
        <taxon>Spirochaetales</taxon>
        <taxon>Spirochaetaceae</taxon>
        <taxon>Entomospira</taxon>
    </lineage>
</organism>
<keyword evidence="11" id="KW-1185">Reference proteome</keyword>
<dbReference type="EC" id="2.1.1.72" evidence="1"/>
<dbReference type="InterPro" id="IPR046817">
    <property type="entry name" value="MmeI_N"/>
</dbReference>
<accession>A0A968GIG5</accession>
<evidence type="ECO:0000256" key="3">
    <source>
        <dbReference type="ARBA" id="ARBA00022679"/>
    </source>
</evidence>
<dbReference type="InterPro" id="IPR046818">
    <property type="entry name" value="MmeI_C"/>
</dbReference>
<feature type="domain" description="MmeI-like target recognition" evidence="7">
    <location>
        <begin position="640"/>
        <end position="842"/>
    </location>
</feature>
<dbReference type="Gene3D" id="3.40.50.150">
    <property type="entry name" value="Vaccinia Virus protein VP39"/>
    <property type="match status" value="1"/>
</dbReference>
<evidence type="ECO:0000259" key="5">
    <source>
        <dbReference type="Pfam" id="PF20464"/>
    </source>
</evidence>
<dbReference type="PANTHER" id="PTHR33841">
    <property type="entry name" value="DNA METHYLTRANSFERASE YEEA-RELATED"/>
    <property type="match status" value="1"/>
</dbReference>
<dbReference type="InterPro" id="IPR050953">
    <property type="entry name" value="N4_N6_ade-DNA_methylase"/>
</dbReference>
<dbReference type="Pfam" id="PF20473">
    <property type="entry name" value="MmeI_Mtase"/>
    <property type="match status" value="1"/>
</dbReference>
<evidence type="ECO:0000313" key="10">
    <source>
        <dbReference type="EMBL" id="NIZ69569.1"/>
    </source>
</evidence>
<name>A0A968GIG5_9SPIO</name>
<sequence>MYLSIDEIADRARSFVYDWQDYEGKEIAEAQTFWNDLFMVYGRHRLKLASFEASIKKMTGSSGRIDVFWPGQLLVEQKAPHVTLDDTVMQQAVGYVEVLPEAEKPKFVVLCNFHQFKLLERASGEITEFSLADFAKHYYQAFMFIAGYSEFITYQEEEISLQAAELLAKLYTAIEDGDNQPSLELNFFMVQLLYCFFADHTSLFTDSKSARPFQHYLEKHSNPDGRDLHNHIREIFEVLNTPKEERDARLPDDLKSFPYVNGDLFADTSYRLYSNATIRERLLEVANFNWADISPAIFGTLFQTITDPKTRQIRGEHYTSETNILKAINPLFLDDLEQEYELCKENLADLTQFIEKLASITVLDPACGSGNFLVVAYRELRELELKALKHLHKDKRERHMIQEAMHAQIKVNVHQFYGIEIEALPSKIAQLALWLTDHQMNMQVVSTFGFNYTRLPLTASATIWNKNALTCDWNELINAKKLNYIVGNPPFYGARKQTKEQRTEMKRLFREVKGASQLDYVACWYQKSVEMMQLNDKIKGALVSTNSITQGAQVFPLWHRLMREENLHIHFAHRTFKWFNEAKDKAQIHCVVIGFARFPIEKKRLWDYDIITNKEGERVEQVSERKSALAINPYLVFDDEMIIVQELKTPLDPTSPKMAFGSMPNDGGHLLFSAEEKQAFLTLEPKAEPFFRRVMGSDEFLNSKERYCLWLLDANPLELAKMPHVMARVNAVREYRLNSKREATRKLADTAHLFGEIRQPSAKYIIIPSVSSEHRVYSPMGYLDKNTIMTNSAFSLENVTPYLFGVLSSRMHQVWLASVGGRMKSDYRYSVGLVYNTFPFPSKPTPAQQAKVAGLAQQMLEVRNKYLSQGATLANLYDKSKFYLYQDLVKVHRELDKAVERCYRKEPFDASLSNMDRITFLLSQYKLYTDTLFHPADDNEKPIN</sequence>
<gene>
    <name evidence="10" type="ORF">HCT48_04980</name>
</gene>
<dbReference type="SUPFAM" id="SSF53335">
    <property type="entry name" value="S-adenosyl-L-methionine-dependent methyltransferases"/>
    <property type="match status" value="1"/>
</dbReference>
<evidence type="ECO:0000259" key="9">
    <source>
        <dbReference type="Pfam" id="PF20473"/>
    </source>
</evidence>
<keyword evidence="3" id="KW-0808">Transferase</keyword>
<dbReference type="EMBL" id="JAATLM010000001">
    <property type="protein sequence ID" value="NIZ69569.1"/>
    <property type="molecule type" value="Genomic_DNA"/>
</dbReference>
<dbReference type="GO" id="GO:0009007">
    <property type="term" value="F:site-specific DNA-methyltransferase (adenine-specific) activity"/>
    <property type="evidence" value="ECO:0007669"/>
    <property type="project" value="UniProtKB-EC"/>
</dbReference>
<comment type="catalytic activity">
    <reaction evidence="4">
        <text>a 2'-deoxyadenosine in DNA + S-adenosyl-L-methionine = an N(6)-methyl-2'-deoxyadenosine in DNA + S-adenosyl-L-homocysteine + H(+)</text>
        <dbReference type="Rhea" id="RHEA:15197"/>
        <dbReference type="Rhea" id="RHEA-COMP:12418"/>
        <dbReference type="Rhea" id="RHEA-COMP:12419"/>
        <dbReference type="ChEBI" id="CHEBI:15378"/>
        <dbReference type="ChEBI" id="CHEBI:57856"/>
        <dbReference type="ChEBI" id="CHEBI:59789"/>
        <dbReference type="ChEBI" id="CHEBI:90615"/>
        <dbReference type="ChEBI" id="CHEBI:90616"/>
        <dbReference type="EC" id="2.1.1.72"/>
    </reaction>
</comment>
<dbReference type="InterPro" id="IPR046816">
    <property type="entry name" value="MmeI_Mtase"/>
</dbReference>
<reference evidence="10" key="1">
    <citation type="submission" date="2020-03" db="EMBL/GenBank/DDBJ databases">
        <title>Spirochaetal bacteria isolated from arthropods constitute a novel genus Entomospira genus novum within the order Spirochaetales.</title>
        <authorList>
            <person name="Grana-Miraglia L."/>
            <person name="Sikutova S."/>
            <person name="Fingerle V."/>
            <person name="Sing A."/>
            <person name="Castillo-Ramirez S."/>
            <person name="Margos G."/>
            <person name="Rudolf I."/>
        </authorList>
    </citation>
    <scope>NUCLEOTIDE SEQUENCE</scope>
    <source>
        <strain evidence="10">BR149</strain>
    </source>
</reference>
<dbReference type="InterPro" id="IPR046819">
    <property type="entry name" value="MmeI_hel"/>
</dbReference>
<feature type="domain" description="MmeI-like N-terminal" evidence="5">
    <location>
        <begin position="11"/>
        <end position="176"/>
    </location>
</feature>
<dbReference type="PRINTS" id="PR00507">
    <property type="entry name" value="N12N6MTFRASE"/>
</dbReference>
<evidence type="ECO:0000259" key="6">
    <source>
        <dbReference type="Pfam" id="PF20465"/>
    </source>
</evidence>
<dbReference type="Proteomes" id="UP000778951">
    <property type="component" value="Unassembled WGS sequence"/>
</dbReference>
<feature type="domain" description="MmeI-like DNA-methyltransferase" evidence="9">
    <location>
        <begin position="344"/>
        <end position="606"/>
    </location>
</feature>
<dbReference type="InterPro" id="IPR002052">
    <property type="entry name" value="DNA_methylase_N6_adenine_CS"/>
</dbReference>
<dbReference type="GO" id="GO:0003676">
    <property type="term" value="F:nucleic acid binding"/>
    <property type="evidence" value="ECO:0007669"/>
    <property type="project" value="InterPro"/>
</dbReference>
<evidence type="ECO:0000256" key="4">
    <source>
        <dbReference type="ARBA" id="ARBA00047942"/>
    </source>
</evidence>
<dbReference type="Pfam" id="PF20465">
    <property type="entry name" value="MmeI_hel"/>
    <property type="match status" value="1"/>
</dbReference>
<evidence type="ECO:0000256" key="1">
    <source>
        <dbReference type="ARBA" id="ARBA00011900"/>
    </source>
</evidence>
<dbReference type="RefSeq" id="WP_167695656.1">
    <property type="nucleotide sequence ID" value="NZ_CP118181.1"/>
</dbReference>
<evidence type="ECO:0000256" key="2">
    <source>
        <dbReference type="ARBA" id="ARBA00022603"/>
    </source>
</evidence>
<keyword evidence="2 10" id="KW-0489">Methyltransferase</keyword>
<feature type="domain" description="MmeI-like helicase spacer" evidence="6">
    <location>
        <begin position="184"/>
        <end position="265"/>
    </location>
</feature>
<dbReference type="Pfam" id="PF20467">
    <property type="entry name" value="MmeI_C"/>
    <property type="match status" value="1"/>
</dbReference>
<dbReference type="PROSITE" id="PS00092">
    <property type="entry name" value="N6_MTASE"/>
    <property type="match status" value="1"/>
</dbReference>
<comment type="caution">
    <text evidence="10">The sequence shown here is derived from an EMBL/GenBank/DDBJ whole genome shotgun (WGS) entry which is preliminary data.</text>
</comment>
<dbReference type="Pfam" id="PF20464">
    <property type="entry name" value="MmeI_N"/>
    <property type="match status" value="1"/>
</dbReference>
<evidence type="ECO:0000259" key="8">
    <source>
        <dbReference type="Pfam" id="PF20467"/>
    </source>
</evidence>
<evidence type="ECO:0000259" key="7">
    <source>
        <dbReference type="Pfam" id="PF20466"/>
    </source>
</evidence>
<dbReference type="Pfam" id="PF20466">
    <property type="entry name" value="MmeI_TRD"/>
    <property type="match status" value="1"/>
</dbReference>
<protein>
    <recommendedName>
        <fullName evidence="1">site-specific DNA-methyltransferase (adenine-specific)</fullName>
        <ecNumber evidence="1">2.1.1.72</ecNumber>
    </recommendedName>
</protein>
<dbReference type="GO" id="GO:0032259">
    <property type="term" value="P:methylation"/>
    <property type="evidence" value="ECO:0007669"/>
    <property type="project" value="UniProtKB-KW"/>
</dbReference>
<dbReference type="InterPro" id="IPR046820">
    <property type="entry name" value="MmeI_TRD"/>
</dbReference>
<dbReference type="AlphaFoldDB" id="A0A968GIG5"/>
<evidence type="ECO:0000313" key="11">
    <source>
        <dbReference type="Proteomes" id="UP000778951"/>
    </source>
</evidence>
<dbReference type="InterPro" id="IPR029063">
    <property type="entry name" value="SAM-dependent_MTases_sf"/>
</dbReference>